<protein>
    <submittedName>
        <fullName evidence="1">Uncharacterized protein</fullName>
    </submittedName>
</protein>
<name>A0ABW6PTC4_9NOCA</name>
<proteinExistence type="predicted"/>
<accession>A0ABW6PTC4</accession>
<reference evidence="1 2" key="1">
    <citation type="submission" date="2024-10" db="EMBL/GenBank/DDBJ databases">
        <title>The Natural Products Discovery Center: Release of the First 8490 Sequenced Strains for Exploring Actinobacteria Biosynthetic Diversity.</title>
        <authorList>
            <person name="Kalkreuter E."/>
            <person name="Kautsar S.A."/>
            <person name="Yang D."/>
            <person name="Bader C.D."/>
            <person name="Teijaro C.N."/>
            <person name="Fluegel L."/>
            <person name="Davis C.M."/>
            <person name="Simpson J.R."/>
            <person name="Lauterbach L."/>
            <person name="Steele A.D."/>
            <person name="Gui C."/>
            <person name="Meng S."/>
            <person name="Li G."/>
            <person name="Viehrig K."/>
            <person name="Ye F."/>
            <person name="Su P."/>
            <person name="Kiefer A.F."/>
            <person name="Nichols A."/>
            <person name="Cepeda A.J."/>
            <person name="Yan W."/>
            <person name="Fan B."/>
            <person name="Jiang Y."/>
            <person name="Adhikari A."/>
            <person name="Zheng C.-J."/>
            <person name="Schuster L."/>
            <person name="Cowan T.M."/>
            <person name="Smanski M.J."/>
            <person name="Chevrette M.G."/>
            <person name="De Carvalho L.P.S."/>
            <person name="Shen B."/>
        </authorList>
    </citation>
    <scope>NUCLEOTIDE SEQUENCE [LARGE SCALE GENOMIC DNA]</scope>
    <source>
        <strain evidence="1 2">NPDC004045</strain>
    </source>
</reference>
<gene>
    <name evidence="1" type="ORF">ACFYTF_22830</name>
</gene>
<comment type="caution">
    <text evidence="1">The sequence shown here is derived from an EMBL/GenBank/DDBJ whole genome shotgun (WGS) entry which is preliminary data.</text>
</comment>
<organism evidence="1 2">
    <name type="scientific">Nocardia thailandica</name>
    <dbReference type="NCBI Taxonomy" id="257275"/>
    <lineage>
        <taxon>Bacteria</taxon>
        <taxon>Bacillati</taxon>
        <taxon>Actinomycetota</taxon>
        <taxon>Actinomycetes</taxon>
        <taxon>Mycobacteriales</taxon>
        <taxon>Nocardiaceae</taxon>
        <taxon>Nocardia</taxon>
    </lineage>
</organism>
<evidence type="ECO:0000313" key="1">
    <source>
        <dbReference type="EMBL" id="MFF0545675.1"/>
    </source>
</evidence>
<evidence type="ECO:0000313" key="2">
    <source>
        <dbReference type="Proteomes" id="UP001601444"/>
    </source>
</evidence>
<keyword evidence="2" id="KW-1185">Reference proteome</keyword>
<dbReference type="EMBL" id="JBIAMX010000015">
    <property type="protein sequence ID" value="MFF0545675.1"/>
    <property type="molecule type" value="Genomic_DNA"/>
</dbReference>
<dbReference type="Proteomes" id="UP001601444">
    <property type="component" value="Unassembled WGS sequence"/>
</dbReference>
<sequence length="111" mass="12832">MTRKQMRVRLMADRALAKIEREGIPLNHAEFVQALNVTRMNVHGPLMHETVGRWSSLLLTGSVDDVRREMDDDELFTELSPLNVVLSKQERHDVLMDLHNRQVTRRFALAG</sequence>
<dbReference type="RefSeq" id="WP_387702090.1">
    <property type="nucleotide sequence ID" value="NZ_JBIAMX010000015.1"/>
</dbReference>